<evidence type="ECO:0000256" key="5">
    <source>
        <dbReference type="ARBA" id="ARBA00022737"/>
    </source>
</evidence>
<evidence type="ECO:0000256" key="10">
    <source>
        <dbReference type="PROSITE-ProRule" id="PRU00282"/>
    </source>
</evidence>
<dbReference type="Proteomes" id="UP001309876">
    <property type="component" value="Unassembled WGS sequence"/>
</dbReference>
<dbReference type="InterPro" id="IPR050391">
    <property type="entry name" value="Mito_Metabolite_Transporter"/>
</dbReference>
<feature type="repeat" description="Solcar" evidence="10">
    <location>
        <begin position="222"/>
        <end position="310"/>
    </location>
</feature>
<dbReference type="GO" id="GO:0005743">
    <property type="term" value="C:mitochondrial inner membrane"/>
    <property type="evidence" value="ECO:0007669"/>
    <property type="project" value="UniProtKB-SubCell"/>
</dbReference>
<protein>
    <recommendedName>
        <fullName evidence="14">Mitochondrial thiamine pyrophosphate carrier 1</fullName>
    </recommendedName>
</protein>
<evidence type="ECO:0000256" key="9">
    <source>
        <dbReference type="ARBA" id="ARBA00023136"/>
    </source>
</evidence>
<evidence type="ECO:0000256" key="11">
    <source>
        <dbReference type="RuleBase" id="RU000488"/>
    </source>
</evidence>
<dbReference type="Gene3D" id="1.50.40.10">
    <property type="entry name" value="Mitochondrial carrier domain"/>
    <property type="match status" value="1"/>
</dbReference>
<dbReference type="Pfam" id="PF00153">
    <property type="entry name" value="Mito_carr"/>
    <property type="match status" value="3"/>
</dbReference>
<dbReference type="InterPro" id="IPR018108">
    <property type="entry name" value="MCP_transmembrane"/>
</dbReference>
<keyword evidence="13" id="KW-1185">Reference proteome</keyword>
<keyword evidence="5" id="KW-0677">Repeat</keyword>
<keyword evidence="3 11" id="KW-0813">Transport</keyword>
<keyword evidence="7" id="KW-1133">Transmembrane helix</keyword>
<proteinExistence type="inferred from homology"/>
<evidence type="ECO:0000313" key="12">
    <source>
        <dbReference type="EMBL" id="KAK5083442.1"/>
    </source>
</evidence>
<keyword evidence="9 10" id="KW-0472">Membrane</keyword>
<dbReference type="AlphaFoldDB" id="A0AAN7SXH2"/>
<sequence length="318" mass="34866">MSISTKDHVDKPGARLIDNPWFQKCRPFVVGGCSGMISTCIIQPLDLLKVRLQLFGEGSSGGPKPTPVALARTIVAQDGVVGLYNGLSAGLLRQLVYGTARLGLFFTFEDTLKQRAEASGTSYGFGQRAFAGLAAGGLAAFIGNPVEVVLIRMQSDTLKPPAQQMRYRSAFHALSHVARVEGIRGLWTGSYPTIVRAMATNFGQLAFFSETKNQLSRHTSLSEQSNSVIASGVAGFFASFFSLPFDFVKTRLQRQTKTDAVQYRGLVDCFVRVARQEGLLRFYRGFGTYLLRIAPHTMITLIIADRINSLLRQREDGN</sequence>
<dbReference type="PANTHER" id="PTHR45618">
    <property type="entry name" value="MITOCHONDRIAL DICARBOXYLATE CARRIER-RELATED"/>
    <property type="match status" value="1"/>
</dbReference>
<comment type="caution">
    <text evidence="12">The sequence shown here is derived from an EMBL/GenBank/DDBJ whole genome shotgun (WGS) entry which is preliminary data.</text>
</comment>
<feature type="repeat" description="Solcar" evidence="10">
    <location>
        <begin position="26"/>
        <end position="111"/>
    </location>
</feature>
<evidence type="ECO:0000256" key="8">
    <source>
        <dbReference type="ARBA" id="ARBA00023128"/>
    </source>
</evidence>
<evidence type="ECO:0000256" key="7">
    <source>
        <dbReference type="ARBA" id="ARBA00022989"/>
    </source>
</evidence>
<evidence type="ECO:0000256" key="4">
    <source>
        <dbReference type="ARBA" id="ARBA00022692"/>
    </source>
</evidence>
<dbReference type="EMBL" id="JAVRRJ010000006">
    <property type="protein sequence ID" value="KAK5083442.1"/>
    <property type="molecule type" value="Genomic_DNA"/>
</dbReference>
<feature type="repeat" description="Solcar" evidence="10">
    <location>
        <begin position="123"/>
        <end position="214"/>
    </location>
</feature>
<evidence type="ECO:0000256" key="1">
    <source>
        <dbReference type="ARBA" id="ARBA00004448"/>
    </source>
</evidence>
<evidence type="ECO:0000313" key="13">
    <source>
        <dbReference type="Proteomes" id="UP001309876"/>
    </source>
</evidence>
<evidence type="ECO:0000256" key="2">
    <source>
        <dbReference type="ARBA" id="ARBA00006375"/>
    </source>
</evidence>
<dbReference type="PROSITE" id="PS50920">
    <property type="entry name" value="SOLCAR"/>
    <property type="match status" value="3"/>
</dbReference>
<accession>A0AAN7SXH2</accession>
<dbReference type="SUPFAM" id="SSF103506">
    <property type="entry name" value="Mitochondrial carrier"/>
    <property type="match status" value="1"/>
</dbReference>
<reference evidence="12 13" key="1">
    <citation type="submission" date="2023-08" db="EMBL/GenBank/DDBJ databases">
        <title>Black Yeasts Isolated from many extreme environments.</title>
        <authorList>
            <person name="Coleine C."/>
            <person name="Stajich J.E."/>
            <person name="Selbmann L."/>
        </authorList>
    </citation>
    <scope>NUCLEOTIDE SEQUENCE [LARGE SCALE GENOMIC DNA]</scope>
    <source>
        <strain evidence="12 13">CCFEE 5910</strain>
    </source>
</reference>
<dbReference type="FunFam" id="1.50.40.10:FF:000009">
    <property type="entry name" value="Mitochondrial 2-oxoglutarate/malate carrier protein"/>
    <property type="match status" value="1"/>
</dbReference>
<comment type="similarity">
    <text evidence="2 11">Belongs to the mitochondrial carrier (TC 2.A.29) family.</text>
</comment>
<keyword evidence="4 10" id="KW-0812">Transmembrane</keyword>
<evidence type="ECO:0000256" key="3">
    <source>
        <dbReference type="ARBA" id="ARBA00022448"/>
    </source>
</evidence>
<organism evidence="12 13">
    <name type="scientific">Lithohypha guttulata</name>
    <dbReference type="NCBI Taxonomy" id="1690604"/>
    <lineage>
        <taxon>Eukaryota</taxon>
        <taxon>Fungi</taxon>
        <taxon>Dikarya</taxon>
        <taxon>Ascomycota</taxon>
        <taxon>Pezizomycotina</taxon>
        <taxon>Eurotiomycetes</taxon>
        <taxon>Chaetothyriomycetidae</taxon>
        <taxon>Chaetothyriales</taxon>
        <taxon>Trichomeriaceae</taxon>
        <taxon>Lithohypha</taxon>
    </lineage>
</organism>
<evidence type="ECO:0008006" key="14">
    <source>
        <dbReference type="Google" id="ProtNLM"/>
    </source>
</evidence>
<dbReference type="InterPro" id="IPR023395">
    <property type="entry name" value="MCP_dom_sf"/>
</dbReference>
<keyword evidence="8" id="KW-0496">Mitochondrion</keyword>
<comment type="subcellular location">
    <subcellularLocation>
        <location evidence="1">Mitochondrion inner membrane</location>
        <topology evidence="1">Multi-pass membrane protein</topology>
    </subcellularLocation>
</comment>
<evidence type="ECO:0000256" key="6">
    <source>
        <dbReference type="ARBA" id="ARBA00022792"/>
    </source>
</evidence>
<keyword evidence="6" id="KW-0999">Mitochondrion inner membrane</keyword>
<gene>
    <name evidence="12" type="ORF">LTR05_005944</name>
</gene>
<name>A0AAN7SXH2_9EURO</name>